<dbReference type="Pfam" id="PF06966">
    <property type="entry name" value="DUF1295"/>
    <property type="match status" value="1"/>
</dbReference>
<reference evidence="2" key="1">
    <citation type="submission" date="2023-03" db="EMBL/GenBank/DDBJ databases">
        <title>Massive genome expansion in bonnet fungi (Mycena s.s.) driven by repeated elements and novel gene families across ecological guilds.</title>
        <authorList>
            <consortium name="Lawrence Berkeley National Laboratory"/>
            <person name="Harder C.B."/>
            <person name="Miyauchi S."/>
            <person name="Viragh M."/>
            <person name="Kuo A."/>
            <person name="Thoen E."/>
            <person name="Andreopoulos B."/>
            <person name="Lu D."/>
            <person name="Skrede I."/>
            <person name="Drula E."/>
            <person name="Henrissat B."/>
            <person name="Morin E."/>
            <person name="Kohler A."/>
            <person name="Barry K."/>
            <person name="LaButti K."/>
            <person name="Morin E."/>
            <person name="Salamov A."/>
            <person name="Lipzen A."/>
            <person name="Mereny Z."/>
            <person name="Hegedus B."/>
            <person name="Baldrian P."/>
            <person name="Stursova M."/>
            <person name="Weitz H."/>
            <person name="Taylor A."/>
            <person name="Grigoriev I.V."/>
            <person name="Nagy L.G."/>
            <person name="Martin F."/>
            <person name="Kauserud H."/>
        </authorList>
    </citation>
    <scope>NUCLEOTIDE SEQUENCE</scope>
    <source>
        <strain evidence="2">CBHHK002</strain>
    </source>
</reference>
<dbReference type="PANTHER" id="PTHR32251">
    <property type="entry name" value="3-OXO-5-ALPHA-STEROID 4-DEHYDROGENASE"/>
    <property type="match status" value="1"/>
</dbReference>
<feature type="transmembrane region" description="Helical" evidence="1">
    <location>
        <begin position="208"/>
        <end position="233"/>
    </location>
</feature>
<keyword evidence="3" id="KW-1185">Reference proteome</keyword>
<dbReference type="PANTHER" id="PTHR32251:SF23">
    <property type="entry name" value="3-OXO-5-ALPHA-STEROID 4-DEHYDROGENASE (DUF1295)"/>
    <property type="match status" value="1"/>
</dbReference>
<keyword evidence="1" id="KW-0812">Transmembrane</keyword>
<accession>A0AAD7EXK3</accession>
<dbReference type="InterPro" id="IPR010721">
    <property type="entry name" value="UstE-like"/>
</dbReference>
<evidence type="ECO:0000313" key="3">
    <source>
        <dbReference type="Proteomes" id="UP001218218"/>
    </source>
</evidence>
<dbReference type="AlphaFoldDB" id="A0AAD7EXK3"/>
<protein>
    <submittedName>
        <fullName evidence="2">Uncharacterized protein</fullName>
    </submittedName>
</protein>
<dbReference type="GO" id="GO:0016020">
    <property type="term" value="C:membrane"/>
    <property type="evidence" value="ECO:0007669"/>
    <property type="project" value="TreeGrafter"/>
</dbReference>
<gene>
    <name evidence="2" type="ORF">DFH08DRAFT_932840</name>
</gene>
<feature type="transmembrane region" description="Helical" evidence="1">
    <location>
        <begin position="155"/>
        <end position="173"/>
    </location>
</feature>
<keyword evidence="1" id="KW-0472">Membrane</keyword>
<proteinExistence type="predicted"/>
<dbReference type="EMBL" id="JARIHO010000008">
    <property type="protein sequence ID" value="KAJ7356762.1"/>
    <property type="molecule type" value="Genomic_DNA"/>
</dbReference>
<name>A0AAD7EXK3_9AGAR</name>
<feature type="transmembrane region" description="Helical" evidence="1">
    <location>
        <begin position="245"/>
        <end position="261"/>
    </location>
</feature>
<evidence type="ECO:0000313" key="2">
    <source>
        <dbReference type="EMBL" id="KAJ7356762.1"/>
    </source>
</evidence>
<keyword evidence="1" id="KW-1133">Transmembrane helix</keyword>
<feature type="transmembrane region" description="Helical" evidence="1">
    <location>
        <begin position="116"/>
        <end position="135"/>
    </location>
</feature>
<organism evidence="2 3">
    <name type="scientific">Mycena albidolilacea</name>
    <dbReference type="NCBI Taxonomy" id="1033008"/>
    <lineage>
        <taxon>Eukaryota</taxon>
        <taxon>Fungi</taxon>
        <taxon>Dikarya</taxon>
        <taxon>Basidiomycota</taxon>
        <taxon>Agaricomycotina</taxon>
        <taxon>Agaricomycetes</taxon>
        <taxon>Agaricomycetidae</taxon>
        <taxon>Agaricales</taxon>
        <taxon>Marasmiineae</taxon>
        <taxon>Mycenaceae</taxon>
        <taxon>Mycena</taxon>
    </lineage>
</organism>
<comment type="caution">
    <text evidence="2">The sequence shown here is derived from an EMBL/GenBank/DDBJ whole genome shotgun (WGS) entry which is preliminary data.</text>
</comment>
<dbReference type="Proteomes" id="UP001218218">
    <property type="component" value="Unassembled WGS sequence"/>
</dbReference>
<sequence>MYICMPRWPRFLGVGSDWDEEARGLGIKRNDTGSRGLNPLHGCTVRIIRLRIEIPAGKATKPSPLVKPTSKLHSTSTDTFFIPPAFEWPVQFCIFCSATTYFASIITSNVSQVDRLWTSLPTIYSAYFALLPLWPQQQSFYLAPYTPASLGIAPGAYNPRALMMLSLIVVWMLRLNSHMYRRGEFDLKHEDYRWGVLRGRLHPVLFQILNIIFISGIQHVLLLLLSIPTYFAATQPPQPLNSHDYGIIFLSLLVLVLYFTSDNQQYTFHMFKHQNHNQPYDKYRAWIGARLEWTPADAKRGFLTRGSRARPRHPNCACEQSFWWIMTIAPLQHPSLADLRSIFLADKFGLNLLRLIAPLTPGFALSTLFFCSTLLTESITAPKYPGYAAYQARVAMFSPVVTGLKGAWLAITGRKAEVERVVWGKKTKEE</sequence>
<evidence type="ECO:0000256" key="1">
    <source>
        <dbReference type="SAM" id="Phobius"/>
    </source>
</evidence>